<dbReference type="PROSITE" id="PS50805">
    <property type="entry name" value="KRAB"/>
    <property type="match status" value="2"/>
</dbReference>
<name>A0A6B0S557_9CETA</name>
<dbReference type="GO" id="GO:0006355">
    <property type="term" value="P:regulation of DNA-templated transcription"/>
    <property type="evidence" value="ECO:0007669"/>
    <property type="project" value="InterPro"/>
</dbReference>
<comment type="caution">
    <text evidence="3">The sequence shown here is derived from an EMBL/GenBank/DDBJ whole genome shotgun (WGS) entry which is preliminary data.</text>
</comment>
<reference evidence="3" key="1">
    <citation type="submission" date="2019-10" db="EMBL/GenBank/DDBJ databases">
        <title>The sequence and de novo assembly of the wild yak genome.</title>
        <authorList>
            <person name="Liu Y."/>
        </authorList>
    </citation>
    <scope>NUCLEOTIDE SEQUENCE [LARGE SCALE GENOMIC DNA]</scope>
    <source>
        <strain evidence="3">WY2019</strain>
    </source>
</reference>
<evidence type="ECO:0000259" key="2">
    <source>
        <dbReference type="PROSITE" id="PS50805"/>
    </source>
</evidence>
<keyword evidence="4" id="KW-1185">Reference proteome</keyword>
<dbReference type="AlphaFoldDB" id="A0A6B0S557"/>
<evidence type="ECO:0000313" key="4">
    <source>
        <dbReference type="Proteomes" id="UP000322234"/>
    </source>
</evidence>
<protein>
    <recommendedName>
        <fullName evidence="2">KRAB domain-containing protein</fullName>
    </recommendedName>
</protein>
<evidence type="ECO:0000313" key="3">
    <source>
        <dbReference type="EMBL" id="MXQ96117.1"/>
    </source>
</evidence>
<gene>
    <name evidence="3" type="ORF">E5288_WYG020245</name>
</gene>
<organism evidence="3 4">
    <name type="scientific">Bos mutus</name>
    <name type="common">wild yak</name>
    <dbReference type="NCBI Taxonomy" id="72004"/>
    <lineage>
        <taxon>Eukaryota</taxon>
        <taxon>Metazoa</taxon>
        <taxon>Chordata</taxon>
        <taxon>Craniata</taxon>
        <taxon>Vertebrata</taxon>
        <taxon>Euteleostomi</taxon>
        <taxon>Mammalia</taxon>
        <taxon>Eutheria</taxon>
        <taxon>Laurasiatheria</taxon>
        <taxon>Artiodactyla</taxon>
        <taxon>Ruminantia</taxon>
        <taxon>Pecora</taxon>
        <taxon>Bovidae</taxon>
        <taxon>Bovinae</taxon>
        <taxon>Bos</taxon>
    </lineage>
</organism>
<feature type="domain" description="KRAB" evidence="2">
    <location>
        <begin position="1"/>
        <end position="92"/>
    </location>
</feature>
<evidence type="ECO:0000256" key="1">
    <source>
        <dbReference type="SAM" id="MobiDB-lite"/>
    </source>
</evidence>
<sequence>MDDWQRADKRPMLRESTQEIRKMTTELLKAKKECQYQECIKNLGAFPKDRPASIDLFLLSYILFSKLELICQLEQGEEPWIKERQRSLGLCPGKHCSEDHRQQQEQLFDQICSSRQAEIQEREEDSKLLFRRISKSSTSKAISSPPEEQPVTSKEDNTVVDIGPNLAQRTDLEETDKILRGLEISRFGAIKYGKGFWEATSRVSGRWAGFQSQGHREDFGESQVVRDQGIDQGIAVTGTAIARLSISKPNMISLLEQGKEPWMVEREMSDGQHADFFIEFLSKLYMHIS</sequence>
<proteinExistence type="predicted"/>
<feature type="domain" description="KRAB" evidence="2">
    <location>
        <begin position="200"/>
        <end position="274"/>
    </location>
</feature>
<dbReference type="Proteomes" id="UP000322234">
    <property type="component" value="Unassembled WGS sequence"/>
</dbReference>
<feature type="region of interest" description="Disordered" evidence="1">
    <location>
        <begin position="138"/>
        <end position="157"/>
    </location>
</feature>
<dbReference type="EMBL" id="VBQZ03000154">
    <property type="protein sequence ID" value="MXQ96117.1"/>
    <property type="molecule type" value="Genomic_DNA"/>
</dbReference>
<accession>A0A6B0S557</accession>
<dbReference type="InterPro" id="IPR001909">
    <property type="entry name" value="KRAB"/>
</dbReference>